<dbReference type="InterPro" id="IPR008929">
    <property type="entry name" value="Chondroitin_lyas"/>
</dbReference>
<dbReference type="SUPFAM" id="SSF48230">
    <property type="entry name" value="Chondroitin AC/alginate lyase"/>
    <property type="match status" value="1"/>
</dbReference>
<evidence type="ECO:0000313" key="5">
    <source>
        <dbReference type="Proteomes" id="UP000799538"/>
    </source>
</evidence>
<dbReference type="EMBL" id="ML992512">
    <property type="protein sequence ID" value="KAF2220426.1"/>
    <property type="molecule type" value="Genomic_DNA"/>
</dbReference>
<dbReference type="InterPro" id="IPR008397">
    <property type="entry name" value="Alginate_lyase_dom"/>
</dbReference>
<dbReference type="Gene3D" id="1.50.10.100">
    <property type="entry name" value="Chondroitin AC/alginate lyase"/>
    <property type="match status" value="1"/>
</dbReference>
<keyword evidence="2 4" id="KW-0456">Lyase</keyword>
<dbReference type="Proteomes" id="UP000799538">
    <property type="component" value="Unassembled WGS sequence"/>
</dbReference>
<evidence type="ECO:0000256" key="2">
    <source>
        <dbReference type="ARBA" id="ARBA00023239"/>
    </source>
</evidence>
<reference evidence="5" key="1">
    <citation type="journal article" date="2020" name="Stud. Mycol.">
        <title>101 Dothideomycetes genomes: A test case for predicting lifestyles and emergence of pathogens.</title>
        <authorList>
            <person name="Haridas S."/>
            <person name="Albert R."/>
            <person name="Binder M."/>
            <person name="Bloem J."/>
            <person name="LaButti K."/>
            <person name="Salamov A."/>
            <person name="Andreopoulos B."/>
            <person name="Baker S."/>
            <person name="Barry K."/>
            <person name="Bills G."/>
            <person name="Bluhm B."/>
            <person name="Cannon C."/>
            <person name="Castanera R."/>
            <person name="Culley D."/>
            <person name="Daum C."/>
            <person name="Ezra D."/>
            <person name="Gonzalez J."/>
            <person name="Henrissat B."/>
            <person name="Kuo A."/>
            <person name="Liang C."/>
            <person name="Lipzen A."/>
            <person name="Lutzoni F."/>
            <person name="Magnuson J."/>
            <person name="Mondo S."/>
            <person name="Nolan M."/>
            <person name="Ohm R."/>
            <person name="Pangilinan J."/>
            <person name="Park H.-J."/>
            <person name="Ramirez L."/>
            <person name="Alfaro M."/>
            <person name="Sun H."/>
            <person name="Tritt A."/>
            <person name="Yoshinaga Y."/>
            <person name="Zwiers L.-H."/>
            <person name="Turgeon B."/>
            <person name="Goodwin S."/>
            <person name="Spatafora J."/>
            <person name="Crous P."/>
            <person name="Grigoriev I."/>
        </authorList>
    </citation>
    <scope>NUCLEOTIDE SEQUENCE [LARGE SCALE GENOMIC DNA]</scope>
    <source>
        <strain evidence="5">CECT 20119</strain>
    </source>
</reference>
<accession>A0A6A6G3X8</accession>
<sequence length="390" mass="43217">MLLKYLYFACGVAGFIHPGALHTAQDLKRVRTHVHAGKEPWATAFKLLTQSKHAQPDWVPSPVRTLVRGSRANYTDNFEQAFRDTAAAYQLSLRWHITRNDTYADAAVGILNAWSSTLKEIQGTSDLYLAAGLYGYQFANAGELMRSYNGWSADEQAALGTMLTDIFANRSRSFLDDHNNNPDIYHYYANWDQCNIANLMAVGIFTDNQTMYDHAVDYLLTGPSNGAFPVFGVANYTEEGSCKTLTQGQEAGRDQAHSLLDMTLLGVIAQQGYNQGDDLFASYGNMVLNGAEYAAKYNVNQTVPYTLYESYEGNQTVISPKYRGDIRAGFELLAAHYGVVKGLNASWSESYRDYVNRNTKLGVEGGGGDYSNKSGGYDALGHGTLMYRLR</sequence>
<dbReference type="OrthoDB" id="5302720at2759"/>
<dbReference type="GO" id="GO:0016829">
    <property type="term" value="F:lyase activity"/>
    <property type="evidence" value="ECO:0007669"/>
    <property type="project" value="UniProtKB-KW"/>
</dbReference>
<dbReference type="GO" id="GO:0042597">
    <property type="term" value="C:periplasmic space"/>
    <property type="evidence" value="ECO:0007669"/>
    <property type="project" value="InterPro"/>
</dbReference>
<evidence type="ECO:0000313" key="4">
    <source>
        <dbReference type="EMBL" id="KAF2220426.1"/>
    </source>
</evidence>
<feature type="domain" description="Alginate lyase" evidence="3">
    <location>
        <begin position="55"/>
        <end position="299"/>
    </location>
</feature>
<protein>
    <submittedName>
        <fullName evidence="4">Chondroitin AC/alginate lyase</fullName>
    </submittedName>
</protein>
<name>A0A6A6G3X8_9PEZI</name>
<dbReference type="AlphaFoldDB" id="A0A6A6G3X8"/>
<gene>
    <name evidence="4" type="ORF">BDZ85DRAFT_266581</name>
</gene>
<keyword evidence="5" id="KW-1185">Reference proteome</keyword>
<keyword evidence="1" id="KW-0732">Signal</keyword>
<dbReference type="Pfam" id="PF05426">
    <property type="entry name" value="Alginate_lyase"/>
    <property type="match status" value="1"/>
</dbReference>
<evidence type="ECO:0000259" key="3">
    <source>
        <dbReference type="Pfam" id="PF05426"/>
    </source>
</evidence>
<proteinExistence type="predicted"/>
<organism evidence="4 5">
    <name type="scientific">Elsinoe ampelina</name>
    <dbReference type="NCBI Taxonomy" id="302913"/>
    <lineage>
        <taxon>Eukaryota</taxon>
        <taxon>Fungi</taxon>
        <taxon>Dikarya</taxon>
        <taxon>Ascomycota</taxon>
        <taxon>Pezizomycotina</taxon>
        <taxon>Dothideomycetes</taxon>
        <taxon>Dothideomycetidae</taxon>
        <taxon>Myriangiales</taxon>
        <taxon>Elsinoaceae</taxon>
        <taxon>Elsinoe</taxon>
    </lineage>
</organism>
<evidence type="ECO:0000256" key="1">
    <source>
        <dbReference type="ARBA" id="ARBA00022729"/>
    </source>
</evidence>